<name>A0A9W9S5X7_9EURO</name>
<protein>
    <submittedName>
        <fullName evidence="1">Uncharacterized protein</fullName>
    </submittedName>
</protein>
<dbReference type="OrthoDB" id="3495677at2759"/>
<evidence type="ECO:0000313" key="2">
    <source>
        <dbReference type="Proteomes" id="UP001147752"/>
    </source>
</evidence>
<keyword evidence="2" id="KW-1185">Reference proteome</keyword>
<gene>
    <name evidence="1" type="ORF">N7517_004654</name>
</gene>
<dbReference type="EMBL" id="JAPZBT010000002">
    <property type="protein sequence ID" value="KAJ5372648.1"/>
    <property type="molecule type" value="Genomic_DNA"/>
</dbReference>
<accession>A0A9W9S5X7</accession>
<organism evidence="1 2">
    <name type="scientific">Penicillium concentricum</name>
    <dbReference type="NCBI Taxonomy" id="293559"/>
    <lineage>
        <taxon>Eukaryota</taxon>
        <taxon>Fungi</taxon>
        <taxon>Dikarya</taxon>
        <taxon>Ascomycota</taxon>
        <taxon>Pezizomycotina</taxon>
        <taxon>Eurotiomycetes</taxon>
        <taxon>Eurotiomycetidae</taxon>
        <taxon>Eurotiales</taxon>
        <taxon>Aspergillaceae</taxon>
        <taxon>Penicillium</taxon>
    </lineage>
</organism>
<dbReference type="RefSeq" id="XP_056578634.1">
    <property type="nucleotide sequence ID" value="XM_056722384.1"/>
</dbReference>
<sequence length="309" mass="35132">MTFEQYKRNRDRADTFMEQMMNGASNHEILAEGLGEGRERFSDHVYELPKDQMTKSSLPDVANYKLQLHASFDKPDPNADYSDHSNVYLVGRPNRWARGLSRTPKPCHWSIYTGGHAYHLKSADGNQGLSIVLRDDSSSDWKKPPGPIVDPFIAYHIGITDYHEKQISLLAKWVVKQLDHHDLSTAAYEQFAFGLGVRILRGPSHTKALFGDFLQIMQHDIEPAIPSGFLTGVLLADLDEDISTWAKRCYLIYRIETDARGLDLCWKRGIQGKVRWNTHEYHPFIRPLVVGPPAIAKVLTKVGQRIPVL</sequence>
<dbReference type="Proteomes" id="UP001147752">
    <property type="component" value="Unassembled WGS sequence"/>
</dbReference>
<reference evidence="1" key="2">
    <citation type="journal article" date="2023" name="IMA Fungus">
        <title>Comparative genomic study of the Penicillium genus elucidates a diverse pangenome and 15 lateral gene transfer events.</title>
        <authorList>
            <person name="Petersen C."/>
            <person name="Sorensen T."/>
            <person name="Nielsen M.R."/>
            <person name="Sondergaard T.E."/>
            <person name="Sorensen J.L."/>
            <person name="Fitzpatrick D.A."/>
            <person name="Frisvad J.C."/>
            <person name="Nielsen K.L."/>
        </authorList>
    </citation>
    <scope>NUCLEOTIDE SEQUENCE</scope>
    <source>
        <strain evidence="1">IBT 3081</strain>
    </source>
</reference>
<comment type="caution">
    <text evidence="1">The sequence shown here is derived from an EMBL/GenBank/DDBJ whole genome shotgun (WGS) entry which is preliminary data.</text>
</comment>
<evidence type="ECO:0000313" key="1">
    <source>
        <dbReference type="EMBL" id="KAJ5372648.1"/>
    </source>
</evidence>
<proteinExistence type="predicted"/>
<dbReference type="AlphaFoldDB" id="A0A9W9S5X7"/>
<dbReference type="GeneID" id="81461567"/>
<reference evidence="1" key="1">
    <citation type="submission" date="2022-12" db="EMBL/GenBank/DDBJ databases">
        <authorList>
            <person name="Petersen C."/>
        </authorList>
    </citation>
    <scope>NUCLEOTIDE SEQUENCE</scope>
    <source>
        <strain evidence="1">IBT 3081</strain>
    </source>
</reference>